<evidence type="ECO:0000313" key="4">
    <source>
        <dbReference type="Proteomes" id="UP001565368"/>
    </source>
</evidence>
<feature type="domain" description="Ricin B lectin" evidence="2">
    <location>
        <begin position="48"/>
        <end position="148"/>
    </location>
</feature>
<comment type="caution">
    <text evidence="3">The sequence shown here is derived from an EMBL/GenBank/DDBJ whole genome shotgun (WGS) entry which is preliminary data.</text>
</comment>
<dbReference type="SUPFAM" id="SSF50370">
    <property type="entry name" value="Ricin B-like lectins"/>
    <property type="match status" value="1"/>
</dbReference>
<feature type="chain" id="PRO_5045201878" description="Ricin B lectin domain-containing protein" evidence="1">
    <location>
        <begin position="20"/>
        <end position="158"/>
    </location>
</feature>
<dbReference type="Gene3D" id="2.80.10.50">
    <property type="match status" value="1"/>
</dbReference>
<dbReference type="Proteomes" id="UP001565368">
    <property type="component" value="Unassembled WGS sequence"/>
</dbReference>
<evidence type="ECO:0000313" key="3">
    <source>
        <dbReference type="EMBL" id="KAL1410264.1"/>
    </source>
</evidence>
<dbReference type="Pfam" id="PF00652">
    <property type="entry name" value="Ricin_B_lectin"/>
    <property type="match status" value="1"/>
</dbReference>
<feature type="signal peptide" evidence="1">
    <location>
        <begin position="1"/>
        <end position="19"/>
    </location>
</feature>
<dbReference type="InterPro" id="IPR035992">
    <property type="entry name" value="Ricin_B-like_lectins"/>
</dbReference>
<dbReference type="EMBL" id="JBBXJM010000003">
    <property type="protein sequence ID" value="KAL1410264.1"/>
    <property type="molecule type" value="Genomic_DNA"/>
</dbReference>
<organism evidence="3 4">
    <name type="scientific">Vanrija albida</name>
    <dbReference type="NCBI Taxonomy" id="181172"/>
    <lineage>
        <taxon>Eukaryota</taxon>
        <taxon>Fungi</taxon>
        <taxon>Dikarya</taxon>
        <taxon>Basidiomycota</taxon>
        <taxon>Agaricomycotina</taxon>
        <taxon>Tremellomycetes</taxon>
        <taxon>Trichosporonales</taxon>
        <taxon>Trichosporonaceae</taxon>
        <taxon>Vanrija</taxon>
    </lineage>
</organism>
<proteinExistence type="predicted"/>
<gene>
    <name evidence="3" type="ORF">Q8F55_004270</name>
</gene>
<dbReference type="InterPro" id="IPR000772">
    <property type="entry name" value="Ricin_B_lectin"/>
</dbReference>
<protein>
    <recommendedName>
        <fullName evidence="2">Ricin B lectin domain-containing protein</fullName>
    </recommendedName>
</protein>
<dbReference type="PROSITE" id="PS50231">
    <property type="entry name" value="RICIN_B_LECTIN"/>
    <property type="match status" value="1"/>
</dbReference>
<evidence type="ECO:0000259" key="2">
    <source>
        <dbReference type="Pfam" id="PF00652"/>
    </source>
</evidence>
<keyword evidence="4" id="KW-1185">Reference proteome</keyword>
<sequence>MTLLSILILLALGLASVAAQGPRPIVIHPANVWPIPPKAMFVHPKFCFDCNYRNLNQLWVEDGGQVRLWADRSLCLDAGSNPASGSRVKLWTCYPGLAQQSWEKLYSSTRVELRIKGTNLCLDVTDGNLANGTPLQVWQCAGGNWNQMVNMLGVPEPN</sequence>
<dbReference type="RefSeq" id="XP_069210208.1">
    <property type="nucleotide sequence ID" value="XM_069352790.1"/>
</dbReference>
<accession>A0ABR3Q6A0</accession>
<dbReference type="GeneID" id="95985313"/>
<keyword evidence="1" id="KW-0732">Signal</keyword>
<name>A0ABR3Q6A0_9TREE</name>
<evidence type="ECO:0000256" key="1">
    <source>
        <dbReference type="SAM" id="SignalP"/>
    </source>
</evidence>
<reference evidence="3 4" key="1">
    <citation type="submission" date="2023-08" db="EMBL/GenBank/DDBJ databases">
        <title>Annotated Genome Sequence of Vanrija albida AlHP1.</title>
        <authorList>
            <person name="Herzog R."/>
        </authorList>
    </citation>
    <scope>NUCLEOTIDE SEQUENCE [LARGE SCALE GENOMIC DNA]</scope>
    <source>
        <strain evidence="3 4">AlHP1</strain>
    </source>
</reference>